<protein>
    <submittedName>
        <fullName evidence="2">Orphan peptide AbOp-21</fullName>
    </submittedName>
</protein>
<feature type="chain" id="PRO_5005451039" evidence="1">
    <location>
        <begin position="22"/>
        <end position="70"/>
    </location>
</feature>
<organism evidence="2">
    <name type="scientific">Androctonus bicolor</name>
    <dbReference type="NCBI Taxonomy" id="748906"/>
    <lineage>
        <taxon>Eukaryota</taxon>
        <taxon>Metazoa</taxon>
        <taxon>Ecdysozoa</taxon>
        <taxon>Arthropoda</taxon>
        <taxon>Chelicerata</taxon>
        <taxon>Arachnida</taxon>
        <taxon>Scorpiones</taxon>
        <taxon>Buthida</taxon>
        <taxon>Buthoidea</taxon>
        <taxon>Buthidae</taxon>
        <taxon>Androctonus</taxon>
    </lineage>
</organism>
<proteinExistence type="evidence at transcript level"/>
<dbReference type="AlphaFoldDB" id="A0A0K0LC16"/>
<evidence type="ECO:0000313" key="2">
    <source>
        <dbReference type="EMBL" id="AIX87705.1"/>
    </source>
</evidence>
<sequence>MVNLIFLIIFQSLLVFAMVIAMVACCTYTGCSKDKAKLAAGGLYPGYLANSPYLGTFGYYSSPQYGTHYW</sequence>
<accession>A0A0K0LC16</accession>
<keyword evidence="1" id="KW-0732">Signal</keyword>
<reference evidence="2" key="1">
    <citation type="journal article" date="2015" name="J. Proteomics">
        <title>Unique diversity of the venom peptides from the scorpion Androctonus bicolor revealed by transcriptomic and proteomic analysis.</title>
        <authorList>
            <person name="Zhang L."/>
            <person name="Shi W."/>
            <person name="Zeng X.C."/>
            <person name="Ge F."/>
            <person name="Yang M."/>
            <person name="Nie Y."/>
            <person name="Bao A."/>
            <person name="Wu S."/>
            <person name="E G."/>
        </authorList>
    </citation>
    <scope>NUCLEOTIDE SEQUENCE</scope>
</reference>
<dbReference type="EMBL" id="KJ787504">
    <property type="protein sequence ID" value="AIX87705.1"/>
    <property type="molecule type" value="mRNA"/>
</dbReference>
<name>A0A0K0LC16_9SCOR</name>
<evidence type="ECO:0000256" key="1">
    <source>
        <dbReference type="SAM" id="SignalP"/>
    </source>
</evidence>
<feature type="signal peptide" evidence="1">
    <location>
        <begin position="1"/>
        <end position="21"/>
    </location>
</feature>